<proteinExistence type="predicted"/>
<name>M2RLW6_CERS8</name>
<feature type="domain" description="Heterokaryon incompatibility" evidence="1">
    <location>
        <begin position="319"/>
        <end position="394"/>
    </location>
</feature>
<dbReference type="EMBL" id="KB445793">
    <property type="protein sequence ID" value="EMD39856.1"/>
    <property type="molecule type" value="Genomic_DNA"/>
</dbReference>
<keyword evidence="3" id="KW-1185">Reference proteome</keyword>
<evidence type="ECO:0000259" key="1">
    <source>
        <dbReference type="Pfam" id="PF06985"/>
    </source>
</evidence>
<dbReference type="PANTHER" id="PTHR39596:SF2">
    <property type="entry name" value="HET DOMAIN PROTEIN (AFU_ORTHOLOGUE AFUA_1G17550)-RELATED"/>
    <property type="match status" value="1"/>
</dbReference>
<dbReference type="InterPro" id="IPR010730">
    <property type="entry name" value="HET"/>
</dbReference>
<dbReference type="Pfam" id="PF06985">
    <property type="entry name" value="HET"/>
    <property type="match status" value="1"/>
</dbReference>
<dbReference type="AlphaFoldDB" id="M2RLW6"/>
<sequence length="716" mass="79306">MEATTNFGALIARDAIWLGGPHDGYPLAAFRDYENLRLSLTQSDAPGPPQFDIYHRAALTQCWFTFGFLEAVTEGKISEGILVRQLPDGTSIISTRNISNIICGWTQRIRASRRRDPAAHHEWFKRTEKTIQYAHQLLMLEVRRPDLSPFRLARLAENDISCILYMIAAIGEVITETRREFLLPCSQGFNWSFILGAADLYREQMTEQGWCPFTIKMLSSNVCVLGFASMSKPSIRGDGTKLAHSECTSHVCDYNNLDGNNYTNQHATPACTCAYSKPHLDQVIDHLSNSRIPVVQAVDASYKNDPLEIACLSSADTAYVAISHVWADGLGSTTEAGLPTCQLRRVSALAQQLVLGGAFWMDALCVPQQKAMRKRAIGLMAQTYKDATVVLVLDSGIRTCSVNAPLEEKLLRVMTSGWMQRIWTLQEAILARKLIFEFSDGQILLQDLIPRVDDMDIIKTHLAVEIDRLSKRQTTFQIQFPMITTGSNKLNLGDVARSLRGRTTSKPEDETLAISGLLDVNAAELVDLCAEQRMTTFLLRVREVASNIIFLDAPKLQIPGFRWAPTTLTAGDGPMLGAGSQDAECTSQGLLSVYQGVYFQKTTFRAGEWWYLHDPSGDRILSIIDRACLTGPSNGNTPAEYTIDMILFPGRLTVLQPGIAVLVESTTKTQDNPAGWRAHCRYVTKLSVTLAADTKDAKDARIIVAKGFGRLPVCVS</sequence>
<dbReference type="HOGENOM" id="CLU_009388_1_1_1"/>
<dbReference type="STRING" id="914234.M2RLW6"/>
<reference evidence="2 3" key="1">
    <citation type="journal article" date="2012" name="Proc. Natl. Acad. Sci. U.S.A.">
        <title>Comparative genomics of Ceriporiopsis subvermispora and Phanerochaete chrysosporium provide insight into selective ligninolysis.</title>
        <authorList>
            <person name="Fernandez-Fueyo E."/>
            <person name="Ruiz-Duenas F.J."/>
            <person name="Ferreira P."/>
            <person name="Floudas D."/>
            <person name="Hibbett D.S."/>
            <person name="Canessa P."/>
            <person name="Larrondo L.F."/>
            <person name="James T.Y."/>
            <person name="Seelenfreund D."/>
            <person name="Lobos S."/>
            <person name="Polanco R."/>
            <person name="Tello M."/>
            <person name="Honda Y."/>
            <person name="Watanabe T."/>
            <person name="Watanabe T."/>
            <person name="Ryu J.S."/>
            <person name="Kubicek C.P."/>
            <person name="Schmoll M."/>
            <person name="Gaskell J."/>
            <person name="Hammel K.E."/>
            <person name="St John F.J."/>
            <person name="Vanden Wymelenberg A."/>
            <person name="Sabat G."/>
            <person name="Splinter BonDurant S."/>
            <person name="Syed K."/>
            <person name="Yadav J.S."/>
            <person name="Doddapaneni H."/>
            <person name="Subramanian V."/>
            <person name="Lavin J.L."/>
            <person name="Oguiza J.A."/>
            <person name="Perez G."/>
            <person name="Pisabarro A.G."/>
            <person name="Ramirez L."/>
            <person name="Santoyo F."/>
            <person name="Master E."/>
            <person name="Coutinho P.M."/>
            <person name="Henrissat B."/>
            <person name="Lombard V."/>
            <person name="Magnuson J.K."/>
            <person name="Kuees U."/>
            <person name="Hori C."/>
            <person name="Igarashi K."/>
            <person name="Samejima M."/>
            <person name="Held B.W."/>
            <person name="Barry K.W."/>
            <person name="LaButti K.M."/>
            <person name="Lapidus A."/>
            <person name="Lindquist E.A."/>
            <person name="Lucas S.M."/>
            <person name="Riley R."/>
            <person name="Salamov A.A."/>
            <person name="Hoffmeister D."/>
            <person name="Schwenk D."/>
            <person name="Hadar Y."/>
            <person name="Yarden O."/>
            <person name="de Vries R.P."/>
            <person name="Wiebenga A."/>
            <person name="Stenlid J."/>
            <person name="Eastwood D."/>
            <person name="Grigoriev I.V."/>
            <person name="Berka R.M."/>
            <person name="Blanchette R.A."/>
            <person name="Kersten P."/>
            <person name="Martinez A.T."/>
            <person name="Vicuna R."/>
            <person name="Cullen D."/>
        </authorList>
    </citation>
    <scope>NUCLEOTIDE SEQUENCE [LARGE SCALE GENOMIC DNA]</scope>
    <source>
        <strain evidence="2 3">B</strain>
    </source>
</reference>
<dbReference type="Proteomes" id="UP000016930">
    <property type="component" value="Unassembled WGS sequence"/>
</dbReference>
<evidence type="ECO:0000313" key="2">
    <source>
        <dbReference type="EMBL" id="EMD39856.1"/>
    </source>
</evidence>
<accession>M2RLW6</accession>
<protein>
    <recommendedName>
        <fullName evidence="1">Heterokaryon incompatibility domain-containing protein</fullName>
    </recommendedName>
</protein>
<organism evidence="2 3">
    <name type="scientific">Ceriporiopsis subvermispora (strain B)</name>
    <name type="common">White-rot fungus</name>
    <name type="synonym">Gelatoporia subvermispora</name>
    <dbReference type="NCBI Taxonomy" id="914234"/>
    <lineage>
        <taxon>Eukaryota</taxon>
        <taxon>Fungi</taxon>
        <taxon>Dikarya</taxon>
        <taxon>Basidiomycota</taxon>
        <taxon>Agaricomycotina</taxon>
        <taxon>Agaricomycetes</taxon>
        <taxon>Polyporales</taxon>
        <taxon>Gelatoporiaceae</taxon>
        <taxon>Gelatoporia</taxon>
    </lineage>
</organism>
<gene>
    <name evidence="2" type="ORF">CERSUDRAFT_92348</name>
</gene>
<dbReference type="PANTHER" id="PTHR39596">
    <property type="match status" value="1"/>
</dbReference>
<evidence type="ECO:0000313" key="3">
    <source>
        <dbReference type="Proteomes" id="UP000016930"/>
    </source>
</evidence>
<dbReference type="OrthoDB" id="2426273at2759"/>